<dbReference type="EMBL" id="CAJNOG010000055">
    <property type="protein sequence ID" value="CAF0856239.1"/>
    <property type="molecule type" value="Genomic_DNA"/>
</dbReference>
<keyword evidence="11 12" id="KW-0472">Membrane</keyword>
<accession>A0A813WD99</accession>
<feature type="transmembrane region" description="Helical" evidence="12">
    <location>
        <begin position="168"/>
        <end position="187"/>
    </location>
</feature>
<evidence type="ECO:0000256" key="11">
    <source>
        <dbReference type="ARBA" id="ARBA00023136"/>
    </source>
</evidence>
<keyword evidence="9" id="KW-0735">Signal-anchor</keyword>
<reference evidence="14" key="1">
    <citation type="submission" date="2021-02" db="EMBL/GenBank/DDBJ databases">
        <authorList>
            <person name="Nowell W R."/>
        </authorList>
    </citation>
    <scope>NUCLEOTIDE SEQUENCE</scope>
</reference>
<evidence type="ECO:0000256" key="8">
    <source>
        <dbReference type="ARBA" id="ARBA00022741"/>
    </source>
</evidence>
<dbReference type="InterPro" id="IPR003378">
    <property type="entry name" value="Fringe-like_glycosylTrfase"/>
</dbReference>
<dbReference type="Proteomes" id="UP000663845">
    <property type="component" value="Unassembled WGS sequence"/>
</dbReference>
<dbReference type="PANTHER" id="PTHR23033">
    <property type="entry name" value="BETA1,3-GALACTOSYLTRANSFERASE"/>
    <property type="match status" value="1"/>
</dbReference>
<protein>
    <recommendedName>
        <fullName evidence="4">N-acetylgalactosaminide beta-1,3-galactosyltransferase</fullName>
        <ecNumber evidence="4">2.4.1.122</ecNumber>
    </recommendedName>
</protein>
<evidence type="ECO:0000313" key="15">
    <source>
        <dbReference type="Proteomes" id="UP000663845"/>
    </source>
</evidence>
<dbReference type="GO" id="GO:0000166">
    <property type="term" value="F:nucleotide binding"/>
    <property type="evidence" value="ECO:0007669"/>
    <property type="project" value="UniProtKB-KW"/>
</dbReference>
<dbReference type="GO" id="GO:0016020">
    <property type="term" value="C:membrane"/>
    <property type="evidence" value="ECO:0007669"/>
    <property type="project" value="UniProtKB-SubCell"/>
</dbReference>
<keyword evidence="10 12" id="KW-1133">Transmembrane helix</keyword>
<evidence type="ECO:0000256" key="4">
    <source>
        <dbReference type="ARBA" id="ARBA00012557"/>
    </source>
</evidence>
<feature type="domain" description="Fringe-like glycosyltransferase" evidence="13">
    <location>
        <begin position="258"/>
        <end position="403"/>
    </location>
</feature>
<keyword evidence="8" id="KW-0547">Nucleotide-binding</keyword>
<evidence type="ECO:0000256" key="1">
    <source>
        <dbReference type="ARBA" id="ARBA00004606"/>
    </source>
</evidence>
<evidence type="ECO:0000256" key="9">
    <source>
        <dbReference type="ARBA" id="ARBA00022968"/>
    </source>
</evidence>
<evidence type="ECO:0000256" key="12">
    <source>
        <dbReference type="SAM" id="Phobius"/>
    </source>
</evidence>
<evidence type="ECO:0000256" key="10">
    <source>
        <dbReference type="ARBA" id="ARBA00022989"/>
    </source>
</evidence>
<dbReference type="EC" id="2.4.1.122" evidence="4"/>
<keyword evidence="5" id="KW-0328">Glycosyltransferase</keyword>
<proteinExistence type="inferred from homology"/>
<dbReference type="InterPro" id="IPR026050">
    <property type="entry name" value="C1GALT1/C1GALT1_chp1"/>
</dbReference>
<dbReference type="Pfam" id="PF02434">
    <property type="entry name" value="Fringe"/>
    <property type="match status" value="1"/>
</dbReference>
<evidence type="ECO:0000256" key="3">
    <source>
        <dbReference type="ARBA" id="ARBA00006462"/>
    </source>
</evidence>
<evidence type="ECO:0000313" key="14">
    <source>
        <dbReference type="EMBL" id="CAF0856239.1"/>
    </source>
</evidence>
<comment type="similarity">
    <text evidence="3">Belongs to the glycosyltransferase 31 family. Beta3-Gal-T subfamily.</text>
</comment>
<evidence type="ECO:0000256" key="7">
    <source>
        <dbReference type="ARBA" id="ARBA00022692"/>
    </source>
</evidence>
<evidence type="ECO:0000256" key="5">
    <source>
        <dbReference type="ARBA" id="ARBA00022676"/>
    </source>
</evidence>
<organism evidence="14 15">
    <name type="scientific">Adineta steineri</name>
    <dbReference type="NCBI Taxonomy" id="433720"/>
    <lineage>
        <taxon>Eukaryota</taxon>
        <taxon>Metazoa</taxon>
        <taxon>Spiralia</taxon>
        <taxon>Gnathifera</taxon>
        <taxon>Rotifera</taxon>
        <taxon>Eurotatoria</taxon>
        <taxon>Bdelloidea</taxon>
        <taxon>Adinetida</taxon>
        <taxon>Adinetidae</taxon>
        <taxon>Adineta</taxon>
    </lineage>
</organism>
<evidence type="ECO:0000256" key="2">
    <source>
        <dbReference type="ARBA" id="ARBA00004922"/>
    </source>
</evidence>
<dbReference type="Gene3D" id="3.90.550.50">
    <property type="match status" value="1"/>
</dbReference>
<dbReference type="AlphaFoldDB" id="A0A813WD99"/>
<evidence type="ECO:0000259" key="13">
    <source>
        <dbReference type="Pfam" id="PF02434"/>
    </source>
</evidence>
<dbReference type="GO" id="GO:0016263">
    <property type="term" value="F:glycoprotein-N-acetylgalactosamine 3-beta-galactosyltransferase activity"/>
    <property type="evidence" value="ECO:0007669"/>
    <property type="project" value="UniProtKB-EC"/>
</dbReference>
<sequence length="484" mass="55480">MVENNLTSPLIPLLAITKGQNQRRFMIISMVATMITIAVFIYLGKYPLTLNSYVHQQNSSRTTVSPQLPKRVFNTFARHYTKNISDCWTDEDYNYWKQGDFYPPGPLHGNIAYMILTGDKHLRSRCDIMMCTFGVTIHPSRLFFVENNLTSPLIPLLALTKGQNQQRFMIISMVATMITIAVFIYLGKYPLTLNSYVHHQNSSRTTVSPQLPKRVFNTFARHYTKNISDCWTDEDYNYWKQGDFYPSGPLHGNIAYMILTGDKHLRSRCDIMMCTFGVTIHPSRLFFVGESSSDSRIPIYDVVVPETPRPVDTTWSHQKVSRGLAMVIDKLNKSADGAEVQWIMVLDDDTFISPPNLVLLVAEYNPQESFMIGQECAGAFCGGAGYVISRGLFERLPPFIISCYRTPVDGYSDQAVPRCITIKTNVRPLDRKEFNSQPPDHFTSRDGLQVRPQGYGRGITFHYMKPAERYLSLWRLHQAYYRSR</sequence>
<keyword evidence="6" id="KW-0808">Transferase</keyword>
<evidence type="ECO:0000256" key="6">
    <source>
        <dbReference type="ARBA" id="ARBA00022679"/>
    </source>
</evidence>
<keyword evidence="7 12" id="KW-0812">Transmembrane</keyword>
<feature type="transmembrane region" description="Helical" evidence="12">
    <location>
        <begin position="25"/>
        <end position="43"/>
    </location>
</feature>
<gene>
    <name evidence="14" type="ORF">JYZ213_LOCUS8177</name>
</gene>
<dbReference type="PANTHER" id="PTHR23033:SF50">
    <property type="entry name" value="HEXOSYLTRANSFERASE"/>
    <property type="match status" value="1"/>
</dbReference>
<name>A0A813WD99_9BILA</name>
<comment type="pathway">
    <text evidence="2">Protein modification; protein glycosylation.</text>
</comment>
<comment type="subcellular location">
    <subcellularLocation>
        <location evidence="1">Membrane</location>
        <topology evidence="1">Single-pass type II membrane protein</topology>
    </subcellularLocation>
</comment>
<comment type="caution">
    <text evidence="14">The sequence shown here is derived from an EMBL/GenBank/DDBJ whole genome shotgun (WGS) entry which is preliminary data.</text>
</comment>